<proteinExistence type="predicted"/>
<organism evidence="4 5">
    <name type="scientific">Plutella xylostella</name>
    <name type="common">Diamondback moth</name>
    <name type="synonym">Plutella maculipennis</name>
    <dbReference type="NCBI Taxonomy" id="51655"/>
    <lineage>
        <taxon>Eukaryota</taxon>
        <taxon>Metazoa</taxon>
        <taxon>Ecdysozoa</taxon>
        <taxon>Arthropoda</taxon>
        <taxon>Hexapoda</taxon>
        <taxon>Insecta</taxon>
        <taxon>Pterygota</taxon>
        <taxon>Neoptera</taxon>
        <taxon>Endopterygota</taxon>
        <taxon>Lepidoptera</taxon>
        <taxon>Glossata</taxon>
        <taxon>Ditrysia</taxon>
        <taxon>Yponomeutoidea</taxon>
        <taxon>Plutellidae</taxon>
        <taxon>Plutella</taxon>
    </lineage>
</organism>
<feature type="compositionally biased region" description="Polar residues" evidence="2">
    <location>
        <begin position="40"/>
        <end position="68"/>
    </location>
</feature>
<name>A0A8S4E0L8_PLUXY</name>
<dbReference type="Gene3D" id="1.20.5.340">
    <property type="match status" value="1"/>
</dbReference>
<reference evidence="4" key="1">
    <citation type="submission" date="2020-11" db="EMBL/GenBank/DDBJ databases">
        <authorList>
            <person name="Whiteford S."/>
        </authorList>
    </citation>
    <scope>NUCLEOTIDE SEQUENCE</scope>
</reference>
<feature type="coiled-coil region" evidence="1">
    <location>
        <begin position="308"/>
        <end position="531"/>
    </location>
</feature>
<dbReference type="PANTHER" id="PTHR19327:SF0">
    <property type="entry name" value="GOLGIN SUBFAMILY A MEMBER 4"/>
    <property type="match status" value="1"/>
</dbReference>
<evidence type="ECO:0000313" key="4">
    <source>
        <dbReference type="EMBL" id="CAG9107738.1"/>
    </source>
</evidence>
<dbReference type="PROSITE" id="PS50913">
    <property type="entry name" value="GRIP"/>
    <property type="match status" value="1"/>
</dbReference>
<dbReference type="SMART" id="SM00755">
    <property type="entry name" value="Grip"/>
    <property type="match status" value="1"/>
</dbReference>
<sequence length="1332" mass="153740">MFKKLKDKLAEEVKSSPQRIQQFAQAAQAAVTSASSSISDITNNDLFSIGDSDSQKTGSTSAKPQQSAHVKDAFQDISLSSQAAMSLAATTDPFDGPPNSDVTDIQRQRRLSNSSFASDVSFKLPSYESTSMYHLQSDMDVSASEAEERGLASPGGISLERVTKEQLYAAYRRTQDKYGRYRTRYADLARHYKLLERDNAKARSVLVETQDKALRRISELREQCGLEQSAKAHLERALQMDIDEKNIKIETLTTKIKLLQSNNGTEETENSSSEDTNTDKNLNSDAQLIDLTGENDAQGHTETVASEISGLNIKIEKMEQLLNKYKESLKGLKEKNSHLTTELQVVTNDLQNKTKENEQLKITTDLLTESRQKIQELKDINEELQNKINTYDFSKSREISTLETDFEKAKEKIKQLQNKIDTFNKREEDYAISLAENKLSIHKELESKETEIKSLKDSLSTATQEVQSLNIVVNDYKNKIKCLEDDKSKLNSDINELNVLKSKLLEYENELKELKQKCQTYEQSKAKRDEEYKCLELQCKQETAEKLAVLDRNAYLENRNKQISEDNAKVTNNLTMLQNELQEYKNIKSHDIEETNAVKDEISNELNIWKDKCKSLELEIQEERVELAKLQTEIEKLLTNYDLAQEENSKLNTMVKQIKSDNLKLQKDYDMSNKAIKNCIKLKNEISNLRNSFSTIRHETKQLDDFKKEIKTYADEFNHILKSLCHRTEIESLTIQNKTLKDSYSSLEGELNKLKDLYNSASNELNITKEEQLNLQNTFKKNKEELNSITASNQQLQDMNKKLAESCKELELAKTSIDLLNKNLEERENDLMHTNQTLQQRNDHIKLKQDELESLKLDNQVAITKLKEQENISSSIADELSKIKREHEDNLVILKDLKLDKSMLEKSIKELMDENTSLKKNIESLVDNFKTLEKELAAVRLSHTEIEVEKDRLNSFIENFEKNERIKNTVSNSETQTTDDFESLQKQFSIINEENSILKSKCEQIKQEKEELYEKLMSFEQKKIEIECNLEEKTKALEDYTSLKSKLSELETQHENLKSEFVQLNRTHDELKSKLSEEAIGQYDSLKKEYDALKDENRRFQSDIEGLQTYLAKISKENSTLNDKLRETIASSENFDSHDSPSTHQDITNLKMEIEYEREKNADLTRQNALLNEENLELKDQVQTQNFVPSLQHKIENSADPIILNDQYNHLLKVKQDLEKKLADSEVMSRSADSNMKQLQENNQKLRSSNDKLERRLDEALVSLRHLHSLQENTELEYLRNILYEYLTGSGTHSVTLAKVLSAVVKFDDKQTQQILQKEKERQGLLRQLGLL</sequence>
<dbReference type="PANTHER" id="PTHR19327">
    <property type="entry name" value="GOLGIN"/>
    <property type="match status" value="1"/>
</dbReference>
<dbReference type="GO" id="GO:0048193">
    <property type="term" value="P:Golgi vesicle transport"/>
    <property type="evidence" value="ECO:0007669"/>
    <property type="project" value="TreeGrafter"/>
</dbReference>
<dbReference type="Gene3D" id="1.10.220.60">
    <property type="entry name" value="GRIP domain"/>
    <property type="match status" value="1"/>
</dbReference>
<evidence type="ECO:0000256" key="1">
    <source>
        <dbReference type="SAM" id="Coils"/>
    </source>
</evidence>
<feature type="region of interest" description="Disordered" evidence="2">
    <location>
        <begin position="34"/>
        <end position="71"/>
    </location>
</feature>
<evidence type="ECO:0000259" key="3">
    <source>
        <dbReference type="PROSITE" id="PS50913"/>
    </source>
</evidence>
<feature type="region of interest" description="Disordered" evidence="2">
    <location>
        <begin position="260"/>
        <end position="282"/>
    </location>
</feature>
<dbReference type="SUPFAM" id="SSF57997">
    <property type="entry name" value="Tropomyosin"/>
    <property type="match status" value="1"/>
</dbReference>
<feature type="coiled-coil region" evidence="1">
    <location>
        <begin position="560"/>
        <end position="942"/>
    </location>
</feature>
<evidence type="ECO:0000313" key="5">
    <source>
        <dbReference type="Proteomes" id="UP000653454"/>
    </source>
</evidence>
<keyword evidence="5" id="KW-1185">Reference proteome</keyword>
<feature type="compositionally biased region" description="Low complexity" evidence="2">
    <location>
        <begin position="261"/>
        <end position="275"/>
    </location>
</feature>
<dbReference type="InterPro" id="IPR000237">
    <property type="entry name" value="GRIP_dom"/>
</dbReference>
<feature type="region of interest" description="Disordered" evidence="2">
    <location>
        <begin position="1229"/>
        <end position="1250"/>
    </location>
</feature>
<feature type="coiled-coil region" evidence="1">
    <location>
        <begin position="1147"/>
        <end position="1181"/>
    </location>
</feature>
<feature type="coiled-coil region" evidence="1">
    <location>
        <begin position="991"/>
        <end position="1103"/>
    </location>
</feature>
<accession>A0A8S4E0L8</accession>
<dbReference type="Pfam" id="PF01465">
    <property type="entry name" value="GRIP"/>
    <property type="match status" value="1"/>
</dbReference>
<dbReference type="Proteomes" id="UP000653454">
    <property type="component" value="Unassembled WGS sequence"/>
</dbReference>
<feature type="domain" description="GRIP" evidence="3">
    <location>
        <begin position="1269"/>
        <end position="1318"/>
    </location>
</feature>
<dbReference type="EMBL" id="CAJHNJ030000010">
    <property type="protein sequence ID" value="CAG9107738.1"/>
    <property type="molecule type" value="Genomic_DNA"/>
</dbReference>
<dbReference type="GO" id="GO:0005794">
    <property type="term" value="C:Golgi apparatus"/>
    <property type="evidence" value="ECO:0007669"/>
    <property type="project" value="TreeGrafter"/>
</dbReference>
<dbReference type="SUPFAM" id="SSF101283">
    <property type="entry name" value="GRIP domain"/>
    <property type="match status" value="1"/>
</dbReference>
<gene>
    <name evidence="4" type="ORF">PLXY2_LOCUS3934</name>
</gene>
<protein>
    <submittedName>
        <fullName evidence="4">(diamondback moth) hypothetical protein</fullName>
    </submittedName>
</protein>
<comment type="caution">
    <text evidence="4">The sequence shown here is derived from an EMBL/GenBank/DDBJ whole genome shotgun (WGS) entry which is preliminary data.</text>
</comment>
<dbReference type="Gene3D" id="1.10.287.1490">
    <property type="match status" value="2"/>
</dbReference>
<evidence type="ECO:0000256" key="2">
    <source>
        <dbReference type="SAM" id="MobiDB-lite"/>
    </source>
</evidence>
<dbReference type="GO" id="GO:0031267">
    <property type="term" value="F:small GTPase binding"/>
    <property type="evidence" value="ECO:0007669"/>
    <property type="project" value="TreeGrafter"/>
</dbReference>
<keyword evidence="1" id="KW-0175">Coiled coil</keyword>
<feature type="compositionally biased region" description="Polar residues" evidence="2">
    <location>
        <begin position="1231"/>
        <end position="1247"/>
    </location>
</feature>